<keyword evidence="1" id="KW-0175">Coiled coil</keyword>
<evidence type="ECO:0008006" key="4">
    <source>
        <dbReference type="Google" id="ProtNLM"/>
    </source>
</evidence>
<organism evidence="2 3">
    <name type="scientific">Hungatella hominis</name>
    <dbReference type="NCBI Taxonomy" id="2763050"/>
    <lineage>
        <taxon>Bacteria</taxon>
        <taxon>Bacillati</taxon>
        <taxon>Bacillota</taxon>
        <taxon>Clostridia</taxon>
        <taxon>Lachnospirales</taxon>
        <taxon>Lachnospiraceae</taxon>
        <taxon>Hungatella</taxon>
    </lineage>
</organism>
<dbReference type="InterPro" id="IPR027267">
    <property type="entry name" value="AH/BAR_dom_sf"/>
</dbReference>
<proteinExistence type="predicted"/>
<dbReference type="Gene3D" id="1.20.1270.60">
    <property type="entry name" value="Arfaptin homology (AH) domain/BAR domain"/>
    <property type="match status" value="1"/>
</dbReference>
<evidence type="ECO:0000313" key="2">
    <source>
        <dbReference type="EMBL" id="MBC5709169.1"/>
    </source>
</evidence>
<comment type="caution">
    <text evidence="2">The sequence shown here is derived from an EMBL/GenBank/DDBJ whole genome shotgun (WGS) entry which is preliminary data.</text>
</comment>
<protein>
    <recommendedName>
        <fullName evidence="4">DUF5082 domain-containing protein</fullName>
    </recommendedName>
</protein>
<keyword evidence="3" id="KW-1185">Reference proteome</keyword>
<sequence length="195" mass="22510">MESGKELYTVSRHAKERYAERCTGKEAGIDVQAYLAEHEARIQEEMNQMIQHGNLIYTGKPRGTKDESVLEVYIQGLWIILANAKTRNIITIYKVNLGCGPDLDRMYVERMLEKLDTARNQYDTAKRELEAQNRDYRDTIRTGNEQIKEYRTRIRKLEEMCEGYNTVISSNMVTIAQASDAMAKITNTLIGKKTF</sequence>
<name>A0ABR7H7L9_9FIRM</name>
<dbReference type="Proteomes" id="UP000634672">
    <property type="component" value="Unassembled WGS sequence"/>
</dbReference>
<dbReference type="RefSeq" id="WP_187022248.1">
    <property type="nucleotide sequence ID" value="NZ_JACOPB010000006.1"/>
</dbReference>
<dbReference type="EMBL" id="JACOPB010000006">
    <property type="protein sequence ID" value="MBC5709169.1"/>
    <property type="molecule type" value="Genomic_DNA"/>
</dbReference>
<feature type="coiled-coil region" evidence="1">
    <location>
        <begin position="108"/>
        <end position="167"/>
    </location>
</feature>
<accession>A0ABR7H7L9</accession>
<evidence type="ECO:0000256" key="1">
    <source>
        <dbReference type="SAM" id="Coils"/>
    </source>
</evidence>
<gene>
    <name evidence="2" type="ORF">H8S75_14520</name>
</gene>
<evidence type="ECO:0000313" key="3">
    <source>
        <dbReference type="Proteomes" id="UP000634672"/>
    </source>
</evidence>
<reference evidence="2 3" key="1">
    <citation type="submission" date="2020-08" db="EMBL/GenBank/DDBJ databases">
        <title>Genome public.</title>
        <authorList>
            <person name="Liu C."/>
            <person name="Sun Q."/>
        </authorList>
    </citation>
    <scope>NUCLEOTIDE SEQUENCE [LARGE SCALE GENOMIC DNA]</scope>
    <source>
        <strain evidence="2 3">NSJ-66</strain>
    </source>
</reference>